<dbReference type="InterPro" id="IPR004499">
    <property type="entry name" value="Pro-tRNA-ligase_IIa_arc-type"/>
</dbReference>
<comment type="subcellular location">
    <subcellularLocation>
        <location evidence="1 11">Cytoplasm</location>
    </subcellularLocation>
</comment>
<feature type="domain" description="Aminoacyl-transfer RNA synthetases class-II family profile" evidence="12">
    <location>
        <begin position="33"/>
        <end position="281"/>
    </location>
</feature>
<sequence>MSNDSLTAQNENFSEWYNQIIQKAELADYAPVRGCMVVRPYGWALWENIQKALDARFKATGHQNAAFPLFIPMSFLEKEKEHVEGFSPELAVVTHGGGQELEEPLVVRPTSETIIGYMYSKWIKSYRDLPVLINQWANVVRWEMRTRLFLRTLEFYWQEGHTAHATAAEAEEETLRMLHIYEDFAVNEAAIPVITGMKSETEKFAGAVHSYTIEAMMGDTKALQSGTSHNLGQNFAKAFDIQYLDTQNQLQYCWTTSWGLSTRFVGAIIMTHGDDQGLILPPRLAPIQVVIVPIFRNEDEQQKVMEYAEKVKNALSAFRITLDDRFEQTPGYKFNDWEMRGVPLRIEIGPRDVANDKVVIARRDIPGKAGKSFVEFNALPQTVQQLLDELHLSMLQKATDFRDEHIINAASYDELKEAVQNGWAYSHWCESKACEAKIKEDTKATIRCIPLSQEHTKGTCVVCGKATNTKAYFAKAY</sequence>
<dbReference type="SUPFAM" id="SSF55681">
    <property type="entry name" value="Class II aaRS and biotin synthetases"/>
    <property type="match status" value="1"/>
</dbReference>
<comment type="function">
    <text evidence="11">Catalyzes the attachment of proline to tRNA(Pro) in a two-step reaction: proline is first activated by ATP to form Pro-AMP and then transferred to the acceptor end of tRNA(Pro).</text>
</comment>
<dbReference type="InterPro" id="IPR004154">
    <property type="entry name" value="Anticodon-bd"/>
</dbReference>
<reference evidence="13 14" key="1">
    <citation type="journal article" date="2015" name="MBio">
        <title>Genome-Resolved Metagenomic Analysis Reveals Roles for Candidate Phyla and Other Microbial Community Members in Biogeochemical Transformations in Oil Reservoirs.</title>
        <authorList>
            <person name="Hu P."/>
            <person name="Tom L."/>
            <person name="Singh A."/>
            <person name="Thomas B.C."/>
            <person name="Baker B.J."/>
            <person name="Piceno Y.M."/>
            <person name="Andersen G.L."/>
            <person name="Banfield J.F."/>
        </authorList>
    </citation>
    <scope>NUCLEOTIDE SEQUENCE [LARGE SCALE GENOMIC DNA]</scope>
    <source>
        <strain evidence="13">46_16</strain>
    </source>
</reference>
<dbReference type="GO" id="GO:0004827">
    <property type="term" value="F:proline-tRNA ligase activity"/>
    <property type="evidence" value="ECO:0007669"/>
    <property type="project" value="UniProtKB-UniRule"/>
</dbReference>
<evidence type="ECO:0000256" key="7">
    <source>
        <dbReference type="ARBA" id="ARBA00022917"/>
    </source>
</evidence>
<dbReference type="HAMAP" id="MF_01571">
    <property type="entry name" value="Pro_tRNA_synth_type3"/>
    <property type="match status" value="1"/>
</dbReference>
<dbReference type="GO" id="GO:0005737">
    <property type="term" value="C:cytoplasm"/>
    <property type="evidence" value="ECO:0007669"/>
    <property type="project" value="UniProtKB-SubCell"/>
</dbReference>
<evidence type="ECO:0000313" key="14">
    <source>
        <dbReference type="Proteomes" id="UP000064249"/>
    </source>
</evidence>
<dbReference type="InterPro" id="IPR045864">
    <property type="entry name" value="aa-tRNA-synth_II/BPL/LPL"/>
</dbReference>
<dbReference type="CDD" id="cd00778">
    <property type="entry name" value="ProRS_core_arch_euk"/>
    <property type="match status" value="1"/>
</dbReference>
<dbReference type="CDD" id="cd00862">
    <property type="entry name" value="ProRS_anticodon_zinc"/>
    <property type="match status" value="1"/>
</dbReference>
<evidence type="ECO:0000256" key="1">
    <source>
        <dbReference type="ARBA" id="ARBA00004496"/>
    </source>
</evidence>
<dbReference type="Gene3D" id="3.30.110.30">
    <property type="entry name" value="C-terminal domain of ProRS"/>
    <property type="match status" value="1"/>
</dbReference>
<dbReference type="NCBIfam" id="TIGR00408">
    <property type="entry name" value="proS_fam_I"/>
    <property type="match status" value="1"/>
</dbReference>
<evidence type="ECO:0000256" key="4">
    <source>
        <dbReference type="ARBA" id="ARBA00022598"/>
    </source>
</evidence>
<comment type="caution">
    <text evidence="13">The sequence shown here is derived from an EMBL/GenBank/DDBJ whole genome shotgun (WGS) entry which is preliminary data.</text>
</comment>
<dbReference type="SUPFAM" id="SSF64586">
    <property type="entry name" value="C-terminal domain of ProRS"/>
    <property type="match status" value="1"/>
</dbReference>
<dbReference type="Pfam" id="PF09180">
    <property type="entry name" value="ProRS-C_1"/>
    <property type="match status" value="1"/>
</dbReference>
<dbReference type="InterPro" id="IPR006195">
    <property type="entry name" value="aa-tRNA-synth_II"/>
</dbReference>
<accession>A0A117LH50</accession>
<comment type="domain">
    <text evidence="11">Consists of three domains: the N-terminal catalytic domain, the anticodon-binding domain and the C-terminal extension.</text>
</comment>
<dbReference type="EC" id="6.1.1.15" evidence="11"/>
<evidence type="ECO:0000256" key="10">
    <source>
        <dbReference type="ARBA" id="ARBA00060806"/>
    </source>
</evidence>
<gene>
    <name evidence="11" type="primary">proS</name>
    <name evidence="13" type="ORF">XD73_0160</name>
</gene>
<dbReference type="InterPro" id="IPR002314">
    <property type="entry name" value="aa-tRNA-synt_IIb"/>
</dbReference>
<dbReference type="GO" id="GO:0005524">
    <property type="term" value="F:ATP binding"/>
    <property type="evidence" value="ECO:0007669"/>
    <property type="project" value="UniProtKB-UniRule"/>
</dbReference>
<dbReference type="Pfam" id="PF03129">
    <property type="entry name" value="HGTP_anticodon"/>
    <property type="match status" value="1"/>
</dbReference>
<comment type="subunit">
    <text evidence="2 11">Homodimer.</text>
</comment>
<dbReference type="AlphaFoldDB" id="A0A117LH50"/>
<dbReference type="Gene3D" id="3.40.50.800">
    <property type="entry name" value="Anticodon-binding domain"/>
    <property type="match status" value="1"/>
</dbReference>
<organism evidence="13 14">
    <name type="scientific">Anaerolinea thermophila</name>
    <dbReference type="NCBI Taxonomy" id="167964"/>
    <lineage>
        <taxon>Bacteria</taxon>
        <taxon>Bacillati</taxon>
        <taxon>Chloroflexota</taxon>
        <taxon>Anaerolineae</taxon>
        <taxon>Anaerolineales</taxon>
        <taxon>Anaerolineaceae</taxon>
        <taxon>Anaerolinea</taxon>
    </lineage>
</organism>
<evidence type="ECO:0000256" key="5">
    <source>
        <dbReference type="ARBA" id="ARBA00022741"/>
    </source>
</evidence>
<dbReference type="GO" id="GO:0006433">
    <property type="term" value="P:prolyl-tRNA aminoacylation"/>
    <property type="evidence" value="ECO:0007669"/>
    <property type="project" value="UniProtKB-UniRule"/>
</dbReference>
<dbReference type="GO" id="GO:0017101">
    <property type="term" value="C:aminoacyl-tRNA synthetase multienzyme complex"/>
    <property type="evidence" value="ECO:0007669"/>
    <property type="project" value="TreeGrafter"/>
</dbReference>
<dbReference type="Gene3D" id="3.30.930.10">
    <property type="entry name" value="Bira Bifunctional Protein, Domain 2"/>
    <property type="match status" value="1"/>
</dbReference>
<dbReference type="FunFam" id="3.30.930.10:FF:000023">
    <property type="entry name" value="Proline--tRNA ligase"/>
    <property type="match status" value="1"/>
</dbReference>
<dbReference type="PANTHER" id="PTHR43382">
    <property type="entry name" value="PROLYL-TRNA SYNTHETASE"/>
    <property type="match status" value="1"/>
</dbReference>
<comment type="catalytic activity">
    <reaction evidence="9 11">
        <text>tRNA(Pro) + L-proline + ATP = L-prolyl-tRNA(Pro) + AMP + diphosphate</text>
        <dbReference type="Rhea" id="RHEA:14305"/>
        <dbReference type="Rhea" id="RHEA-COMP:9700"/>
        <dbReference type="Rhea" id="RHEA-COMP:9702"/>
        <dbReference type="ChEBI" id="CHEBI:30616"/>
        <dbReference type="ChEBI" id="CHEBI:33019"/>
        <dbReference type="ChEBI" id="CHEBI:60039"/>
        <dbReference type="ChEBI" id="CHEBI:78442"/>
        <dbReference type="ChEBI" id="CHEBI:78532"/>
        <dbReference type="ChEBI" id="CHEBI:456215"/>
        <dbReference type="EC" id="6.1.1.15"/>
    </reaction>
</comment>
<dbReference type="PATRIC" id="fig|167964.4.peg.510"/>
<keyword evidence="4 11" id="KW-0436">Ligase</keyword>
<dbReference type="InterPro" id="IPR017449">
    <property type="entry name" value="Pro-tRNA_synth_II"/>
</dbReference>
<protein>
    <recommendedName>
        <fullName evidence="11">Proline--tRNA ligase</fullName>
        <ecNumber evidence="11">6.1.1.15</ecNumber>
    </recommendedName>
    <alternativeName>
        <fullName evidence="11">Prolyl-tRNA synthetase</fullName>
        <shortName evidence="11">ProRS</shortName>
    </alternativeName>
</protein>
<evidence type="ECO:0000256" key="2">
    <source>
        <dbReference type="ARBA" id="ARBA00011738"/>
    </source>
</evidence>
<dbReference type="FunFam" id="3.40.50.800:FF:000005">
    <property type="entry name" value="bifunctional glutamate/proline--tRNA ligase"/>
    <property type="match status" value="1"/>
</dbReference>
<keyword evidence="7 11" id="KW-0648">Protein biosynthesis</keyword>
<dbReference type="PANTHER" id="PTHR43382:SF2">
    <property type="entry name" value="BIFUNCTIONAL GLUTAMATE_PROLINE--TRNA LIGASE"/>
    <property type="match status" value="1"/>
</dbReference>
<proteinExistence type="inferred from homology"/>
<name>A0A117LH50_9CHLR</name>
<keyword evidence="3 11" id="KW-0963">Cytoplasm</keyword>
<dbReference type="InterPro" id="IPR036621">
    <property type="entry name" value="Anticodon-bd_dom_sf"/>
</dbReference>
<dbReference type="InterPro" id="IPR016061">
    <property type="entry name" value="Pro-tRNA_ligase_II_C"/>
</dbReference>
<dbReference type="EMBL" id="LGFU01000003">
    <property type="protein sequence ID" value="KUK46963.1"/>
    <property type="molecule type" value="Genomic_DNA"/>
</dbReference>
<dbReference type="PROSITE" id="PS50862">
    <property type="entry name" value="AA_TRNA_LIGASE_II"/>
    <property type="match status" value="1"/>
</dbReference>
<dbReference type="InterPro" id="IPR033721">
    <property type="entry name" value="ProRS_core_arch_euk"/>
</dbReference>
<evidence type="ECO:0000256" key="11">
    <source>
        <dbReference type="HAMAP-Rule" id="MF_01571"/>
    </source>
</evidence>
<dbReference type="SMART" id="SM00946">
    <property type="entry name" value="ProRS-C_1"/>
    <property type="match status" value="1"/>
</dbReference>
<dbReference type="InterPro" id="IPR002316">
    <property type="entry name" value="Pro-tRNA-ligase_IIa"/>
</dbReference>
<dbReference type="PRINTS" id="PR01046">
    <property type="entry name" value="TRNASYNTHPRO"/>
</dbReference>
<evidence type="ECO:0000256" key="8">
    <source>
        <dbReference type="ARBA" id="ARBA00023146"/>
    </source>
</evidence>
<dbReference type="Proteomes" id="UP000064249">
    <property type="component" value="Unassembled WGS sequence"/>
</dbReference>
<evidence type="ECO:0000256" key="6">
    <source>
        <dbReference type="ARBA" id="ARBA00022840"/>
    </source>
</evidence>
<dbReference type="SUPFAM" id="SSF52954">
    <property type="entry name" value="Class II aaRS ABD-related"/>
    <property type="match status" value="1"/>
</dbReference>
<keyword evidence="5 11" id="KW-0547">Nucleotide-binding</keyword>
<evidence type="ECO:0000256" key="9">
    <source>
        <dbReference type="ARBA" id="ARBA00047671"/>
    </source>
</evidence>
<dbReference type="Pfam" id="PF00587">
    <property type="entry name" value="tRNA-synt_2b"/>
    <property type="match status" value="1"/>
</dbReference>
<evidence type="ECO:0000313" key="13">
    <source>
        <dbReference type="EMBL" id="KUK46963.1"/>
    </source>
</evidence>
<evidence type="ECO:0000256" key="3">
    <source>
        <dbReference type="ARBA" id="ARBA00022490"/>
    </source>
</evidence>
<comment type="similarity">
    <text evidence="10 11">Belongs to the class-II aminoacyl-tRNA synthetase family. ProS type 3 subfamily.</text>
</comment>
<evidence type="ECO:0000259" key="12">
    <source>
        <dbReference type="PROSITE" id="PS50862"/>
    </source>
</evidence>
<keyword evidence="6 11" id="KW-0067">ATP-binding</keyword>
<keyword evidence="8 11" id="KW-0030">Aminoacyl-tRNA synthetase</keyword>